<sequence>MSGSVKCVCRCDMLGVSILVRHGTTWQTTCKTTPSDERRRERSCSHLCTCNTLPVLLIYTTQVMVAGKLLLVGQSRPGGLVPRTRLFRVHPSHCTVTSQFPFSSTHRNTNPFNHSTWDSPPLLLPTLRLPAYVHLLQQKILLLGPPGSPPHT</sequence>
<proteinExistence type="predicted"/>
<protein>
    <submittedName>
        <fullName evidence="1">Uncharacterized protein</fullName>
    </submittedName>
</protein>
<accession>A0A2V1DRZ9</accession>
<name>A0A2V1DRZ9_9PLEO</name>
<reference evidence="1 2" key="1">
    <citation type="journal article" date="2018" name="Sci. Rep.">
        <title>Comparative genomics provides insights into the lifestyle and reveals functional heterogeneity of dark septate endophytic fungi.</title>
        <authorList>
            <person name="Knapp D.G."/>
            <person name="Nemeth J.B."/>
            <person name="Barry K."/>
            <person name="Hainaut M."/>
            <person name="Henrissat B."/>
            <person name="Johnson J."/>
            <person name="Kuo A."/>
            <person name="Lim J.H.P."/>
            <person name="Lipzen A."/>
            <person name="Nolan M."/>
            <person name="Ohm R.A."/>
            <person name="Tamas L."/>
            <person name="Grigoriev I.V."/>
            <person name="Spatafora J.W."/>
            <person name="Nagy L.G."/>
            <person name="Kovacs G.M."/>
        </authorList>
    </citation>
    <scope>NUCLEOTIDE SEQUENCE [LARGE SCALE GENOMIC DNA]</scope>
    <source>
        <strain evidence="1 2">DSE2036</strain>
    </source>
</reference>
<gene>
    <name evidence="1" type="ORF">DM02DRAFT_410004</name>
</gene>
<dbReference type="EMBL" id="KZ805379">
    <property type="protein sequence ID" value="PVI00090.1"/>
    <property type="molecule type" value="Genomic_DNA"/>
</dbReference>
<evidence type="ECO:0000313" key="1">
    <source>
        <dbReference type="EMBL" id="PVI00090.1"/>
    </source>
</evidence>
<dbReference type="Proteomes" id="UP000244855">
    <property type="component" value="Unassembled WGS sequence"/>
</dbReference>
<organism evidence="1 2">
    <name type="scientific">Periconia macrospinosa</name>
    <dbReference type="NCBI Taxonomy" id="97972"/>
    <lineage>
        <taxon>Eukaryota</taxon>
        <taxon>Fungi</taxon>
        <taxon>Dikarya</taxon>
        <taxon>Ascomycota</taxon>
        <taxon>Pezizomycotina</taxon>
        <taxon>Dothideomycetes</taxon>
        <taxon>Pleosporomycetidae</taxon>
        <taxon>Pleosporales</taxon>
        <taxon>Massarineae</taxon>
        <taxon>Periconiaceae</taxon>
        <taxon>Periconia</taxon>
    </lineage>
</organism>
<keyword evidence="2" id="KW-1185">Reference proteome</keyword>
<dbReference type="AlphaFoldDB" id="A0A2V1DRZ9"/>
<evidence type="ECO:0000313" key="2">
    <source>
        <dbReference type="Proteomes" id="UP000244855"/>
    </source>
</evidence>